<dbReference type="Pfam" id="PF08840">
    <property type="entry name" value="BAAT_C"/>
    <property type="match status" value="1"/>
</dbReference>
<dbReference type="InterPro" id="IPR029058">
    <property type="entry name" value="AB_hydrolase_fold"/>
</dbReference>
<feature type="domain" description="BAAT/Acyl-CoA thioester hydrolase C-terminal" evidence="1">
    <location>
        <begin position="216"/>
        <end position="260"/>
    </location>
</feature>
<reference evidence="2" key="1">
    <citation type="submission" date="2022-08" db="EMBL/GenBank/DDBJ databases">
        <title>Genome sequencing of akame (Lates japonicus).</title>
        <authorList>
            <person name="Hashiguchi Y."/>
            <person name="Takahashi H."/>
        </authorList>
    </citation>
    <scope>NUCLEOTIDE SEQUENCE</scope>
    <source>
        <strain evidence="2">Kochi</strain>
    </source>
</reference>
<dbReference type="Gene3D" id="3.40.50.1820">
    <property type="entry name" value="alpha/beta hydrolase"/>
    <property type="match status" value="1"/>
</dbReference>
<dbReference type="PANTHER" id="PTHR10824:SF36">
    <property type="entry name" value="ACYL-COA THIOESTERASE 17-RELATED"/>
    <property type="match status" value="1"/>
</dbReference>
<evidence type="ECO:0000313" key="2">
    <source>
        <dbReference type="EMBL" id="GLD67197.1"/>
    </source>
</evidence>
<evidence type="ECO:0000259" key="1">
    <source>
        <dbReference type="Pfam" id="PF08840"/>
    </source>
</evidence>
<dbReference type="SUPFAM" id="SSF53474">
    <property type="entry name" value="alpha/beta-Hydrolases"/>
    <property type="match status" value="1"/>
</dbReference>
<dbReference type="InterPro" id="IPR014940">
    <property type="entry name" value="BAAT_C"/>
</dbReference>
<proteinExistence type="predicted"/>
<accession>A0AAD3N3W9</accession>
<dbReference type="Proteomes" id="UP001279410">
    <property type="component" value="Unassembled WGS sequence"/>
</dbReference>
<dbReference type="EMBL" id="BRZM01006013">
    <property type="protein sequence ID" value="GLD67197.1"/>
    <property type="molecule type" value="Genomic_DNA"/>
</dbReference>
<sequence>MRSSLSWSECGLVFQLTVHALHRGCEDGHSWEGVLGWHGYSSKGPGRFPWPPGSVRYRICPGTVQLLASHGGPSLALDYLTPLKSRWKLGGQWTTSAQKRGEDSLHREECGDLVRPAAANHWPSLKSGREDDQNWAAHESMAPPCFQTERCFCGRRLKAELQMVYRPGPFPGLLDLWGGAGDLLEYRAALLASHGIASLALDYLTPKISMETGKLVDNEYFETAYRVLQQHPQVLGSRIAMLGLSFGCSVTLKMAAYSQVLKMKEMMGGLNSLLTILSLPLAGHLIRHLHYTQAWAGTSNQSNHLRPI</sequence>
<keyword evidence="3" id="KW-1185">Reference proteome</keyword>
<comment type="caution">
    <text evidence="2">The sequence shown here is derived from an EMBL/GenBank/DDBJ whole genome shotgun (WGS) entry which is preliminary data.</text>
</comment>
<organism evidence="2 3">
    <name type="scientific">Lates japonicus</name>
    <name type="common">Japanese lates</name>
    <dbReference type="NCBI Taxonomy" id="270547"/>
    <lineage>
        <taxon>Eukaryota</taxon>
        <taxon>Metazoa</taxon>
        <taxon>Chordata</taxon>
        <taxon>Craniata</taxon>
        <taxon>Vertebrata</taxon>
        <taxon>Euteleostomi</taxon>
        <taxon>Actinopterygii</taxon>
        <taxon>Neopterygii</taxon>
        <taxon>Teleostei</taxon>
        <taxon>Neoteleostei</taxon>
        <taxon>Acanthomorphata</taxon>
        <taxon>Carangaria</taxon>
        <taxon>Carangaria incertae sedis</taxon>
        <taxon>Centropomidae</taxon>
        <taxon>Lates</taxon>
    </lineage>
</organism>
<dbReference type="GO" id="GO:0006637">
    <property type="term" value="P:acyl-CoA metabolic process"/>
    <property type="evidence" value="ECO:0007669"/>
    <property type="project" value="TreeGrafter"/>
</dbReference>
<name>A0AAD3N3W9_LATJO</name>
<dbReference type="GO" id="GO:0047617">
    <property type="term" value="F:fatty acyl-CoA hydrolase activity"/>
    <property type="evidence" value="ECO:0007669"/>
    <property type="project" value="TreeGrafter"/>
</dbReference>
<feature type="non-terminal residue" evidence="2">
    <location>
        <position position="308"/>
    </location>
</feature>
<gene>
    <name evidence="2" type="ORF">AKAME5_002942500</name>
</gene>
<evidence type="ECO:0000313" key="3">
    <source>
        <dbReference type="Proteomes" id="UP001279410"/>
    </source>
</evidence>
<dbReference type="AlphaFoldDB" id="A0AAD3N3W9"/>
<dbReference type="GO" id="GO:0006631">
    <property type="term" value="P:fatty acid metabolic process"/>
    <property type="evidence" value="ECO:0007669"/>
    <property type="project" value="TreeGrafter"/>
</dbReference>
<protein>
    <submittedName>
        <fullName evidence="2">Acyl-coenzyme A thioesterase 4-like protein</fullName>
    </submittedName>
</protein>
<dbReference type="PANTHER" id="PTHR10824">
    <property type="entry name" value="ACYL-COENZYME A THIOESTERASE-RELATED"/>
    <property type="match status" value="1"/>
</dbReference>